<sequence length="239" mass="27017">MRKINSQLSVAIVCAILGFMLAYQFKIIFKQESLPVNPYNSSDIVKEIEQYKKEKERLNNKINDLQGKVTEYEEAAANIDDTNKSLLKELEKTRLLTGTTDVEGPGITIYLVPNSGIFGNVDMKITDRQLVYLVNELKFAGAEAISINDIRITGRTGIRISGDMISINGEDRVSPSKRITIKAIGNKTNLEAIFSFPEVLVDFKGVCDIKYEVSDNIKIEKYNKSYKFEYAKPVKEKQE</sequence>
<dbReference type="Gene3D" id="3.30.70.1880">
    <property type="entry name" value="Protein of unknown function DUF881"/>
    <property type="match status" value="1"/>
</dbReference>
<keyword evidence="6" id="KW-1185">Reference proteome</keyword>
<evidence type="ECO:0000313" key="5">
    <source>
        <dbReference type="EMBL" id="SQB34901.1"/>
    </source>
</evidence>
<dbReference type="Proteomes" id="UP000250223">
    <property type="component" value="Unassembled WGS sequence"/>
</dbReference>
<dbReference type="Proteomes" id="UP000528432">
    <property type="component" value="Unassembled WGS sequence"/>
</dbReference>
<dbReference type="EMBL" id="FNGL01000006">
    <property type="protein sequence ID" value="SDL06985.1"/>
    <property type="molecule type" value="Genomic_DNA"/>
</dbReference>
<reference evidence="3 8" key="3">
    <citation type="submission" date="2020-05" db="EMBL/GenBank/DDBJ databases">
        <title>Draft genome sequence of Clostridium cochlearium strain AGROS13 isolated from a sheep dairy farm in New Zealand.</title>
        <authorList>
            <person name="Gupta T.B."/>
            <person name="Jauregui R."/>
            <person name="Risson A.N."/>
            <person name="Brightwell G."/>
            <person name="Maclean P."/>
        </authorList>
    </citation>
    <scope>NUCLEOTIDE SEQUENCE [LARGE SCALE GENOMIC DNA]</scope>
    <source>
        <strain evidence="3 8">AGROS13</strain>
    </source>
</reference>
<dbReference type="Pfam" id="PF05949">
    <property type="entry name" value="DUF881"/>
    <property type="match status" value="1"/>
</dbReference>
<comment type="similarity">
    <text evidence="1">Belongs to the UPF0749 family.</text>
</comment>
<dbReference type="EMBL" id="JABFIF010000015">
    <property type="protein sequence ID" value="NOH16338.1"/>
    <property type="molecule type" value="Genomic_DNA"/>
</dbReference>
<evidence type="ECO:0000313" key="4">
    <source>
        <dbReference type="EMBL" id="SDL06985.1"/>
    </source>
</evidence>
<evidence type="ECO:0000256" key="2">
    <source>
        <dbReference type="SAM" id="Coils"/>
    </source>
</evidence>
<dbReference type="PANTHER" id="PTHR37313:SF2">
    <property type="entry name" value="UPF0749 PROTEIN YLXX"/>
    <property type="match status" value="1"/>
</dbReference>
<dbReference type="InterPro" id="IPR010273">
    <property type="entry name" value="DUF881"/>
</dbReference>
<evidence type="ECO:0000313" key="8">
    <source>
        <dbReference type="Proteomes" id="UP000528432"/>
    </source>
</evidence>
<reference evidence="4 6" key="1">
    <citation type="submission" date="2016-10" db="EMBL/GenBank/DDBJ databases">
        <authorList>
            <person name="Varghese N."/>
            <person name="Submissions S."/>
        </authorList>
    </citation>
    <scope>NUCLEOTIDE SEQUENCE [LARGE SCALE GENOMIC DNA]</scope>
    <source>
        <strain evidence="4 6">NLAE-zl-C224</strain>
    </source>
</reference>
<organism evidence="3 8">
    <name type="scientific">Clostridium cochlearium</name>
    <dbReference type="NCBI Taxonomy" id="1494"/>
    <lineage>
        <taxon>Bacteria</taxon>
        <taxon>Bacillati</taxon>
        <taxon>Bacillota</taxon>
        <taxon>Clostridia</taxon>
        <taxon>Eubacteriales</taxon>
        <taxon>Clostridiaceae</taxon>
        <taxon>Clostridium</taxon>
    </lineage>
</organism>
<accession>A0A240ABK8</accession>
<dbReference type="STRING" id="1494.SAMN05216497_10656"/>
<gene>
    <name evidence="3" type="ORF">HMJ28_08065</name>
    <name evidence="5" type="ORF">NCTC13028_01579</name>
    <name evidence="4" type="ORF">SAMN05216497_10656</name>
</gene>
<proteinExistence type="inferred from homology"/>
<dbReference type="Proteomes" id="UP000198811">
    <property type="component" value="Unassembled WGS sequence"/>
</dbReference>
<evidence type="ECO:0000256" key="1">
    <source>
        <dbReference type="ARBA" id="ARBA00009108"/>
    </source>
</evidence>
<evidence type="ECO:0000313" key="3">
    <source>
        <dbReference type="EMBL" id="NOH16338.1"/>
    </source>
</evidence>
<dbReference type="GeneID" id="70577305"/>
<dbReference type="RefSeq" id="WP_089864868.1">
    <property type="nucleotide sequence ID" value="NZ_CP173238.1"/>
</dbReference>
<dbReference type="OrthoDB" id="9776196at2"/>
<protein>
    <submittedName>
        <fullName evidence="3">DUF881 domain-containing protein</fullName>
    </submittedName>
    <submittedName>
        <fullName evidence="5">Division initiation protein</fullName>
    </submittedName>
    <submittedName>
        <fullName evidence="4">Uncharacterized conserved protein YlxW, UPF0749 family</fullName>
    </submittedName>
</protein>
<dbReference type="PANTHER" id="PTHR37313">
    <property type="entry name" value="UPF0749 PROTEIN RV1825"/>
    <property type="match status" value="1"/>
</dbReference>
<evidence type="ECO:0000313" key="6">
    <source>
        <dbReference type="Proteomes" id="UP000198811"/>
    </source>
</evidence>
<dbReference type="EMBL" id="UAWC01000018">
    <property type="protein sequence ID" value="SQB34901.1"/>
    <property type="molecule type" value="Genomic_DNA"/>
</dbReference>
<feature type="coiled-coil region" evidence="2">
    <location>
        <begin position="41"/>
        <end position="89"/>
    </location>
</feature>
<name>A0A240ABK8_CLOCO</name>
<keyword evidence="2" id="KW-0175">Coiled coil</keyword>
<reference evidence="5 7" key="2">
    <citation type="submission" date="2018-06" db="EMBL/GenBank/DDBJ databases">
        <authorList>
            <consortium name="Pathogen Informatics"/>
            <person name="Doyle S."/>
        </authorList>
    </citation>
    <scope>NUCLEOTIDE SEQUENCE [LARGE SCALE GENOMIC DNA]</scope>
    <source>
        <strain evidence="5 7">NCTC13028</strain>
    </source>
</reference>
<dbReference type="AlphaFoldDB" id="A0A240ABK8"/>
<evidence type="ECO:0000313" key="7">
    <source>
        <dbReference type="Proteomes" id="UP000250223"/>
    </source>
</evidence>